<dbReference type="InterPro" id="IPR050789">
    <property type="entry name" value="Diverse_Enzym_Activities"/>
</dbReference>
<evidence type="ECO:0000313" key="2">
    <source>
        <dbReference type="Proteomes" id="UP000321058"/>
    </source>
</evidence>
<dbReference type="Proteomes" id="UP000321058">
    <property type="component" value="Unassembled WGS sequence"/>
</dbReference>
<accession>A0A512N7U7</accession>
<comment type="caution">
    <text evidence="1">The sequence shown here is derived from an EMBL/GenBank/DDBJ whole genome shotgun (WGS) entry which is preliminary data.</text>
</comment>
<dbReference type="PANTHER" id="PTHR43283">
    <property type="entry name" value="BETA-LACTAMASE-RELATED"/>
    <property type="match status" value="1"/>
</dbReference>
<evidence type="ECO:0000313" key="1">
    <source>
        <dbReference type="EMBL" id="GEP54751.1"/>
    </source>
</evidence>
<sequence length="325" mass="35366">MSAILTRVTGKSALDYARETLFGPLGIEDVMWRADPQGVSGGGAGLYMHPRDMAKIGYLYLRGGVWEGKQILPASWIEAVRKADIDMRESWTKDLRYGSQFWVIPGRDAYMAVGYDRQLIVVMPKLDIVAVTTGSARFSPQSGLPGRPRYGLTALVDQLAGAVTADAPVRVDPAATAALAQKVKDAAIEWPGPVGEQPVMAKTISGKTWRFAANELRIKWLKLKLDGAEPSFEYESEGGPATPAARFGGPIGFDGYYRIGGRQRYGLSAARARWLPDGKTLVLETQTHGSDDAARVSLEFDDKTVDVKFEAAFGYKATLTGRTDD</sequence>
<gene>
    <name evidence="1" type="ORF">RSO01_19170</name>
</gene>
<dbReference type="RefSeq" id="WP_170302959.1">
    <property type="nucleotide sequence ID" value="NZ_BKAJ01000032.1"/>
</dbReference>
<dbReference type="InterPro" id="IPR012338">
    <property type="entry name" value="Beta-lactam/transpept-like"/>
</dbReference>
<keyword evidence="2" id="KW-1185">Reference proteome</keyword>
<reference evidence="1 2" key="1">
    <citation type="submission" date="2019-07" db="EMBL/GenBank/DDBJ databases">
        <title>Whole genome shotgun sequence of Reyranella soli NBRC 108950.</title>
        <authorList>
            <person name="Hosoyama A."/>
            <person name="Uohara A."/>
            <person name="Ohji S."/>
            <person name="Ichikawa N."/>
        </authorList>
    </citation>
    <scope>NUCLEOTIDE SEQUENCE [LARGE SCALE GENOMIC DNA]</scope>
    <source>
        <strain evidence="1 2">NBRC 108950</strain>
    </source>
</reference>
<proteinExistence type="predicted"/>
<dbReference type="Gene3D" id="3.40.710.10">
    <property type="entry name" value="DD-peptidase/beta-lactamase superfamily"/>
    <property type="match status" value="1"/>
</dbReference>
<dbReference type="AlphaFoldDB" id="A0A512N7U7"/>
<organism evidence="1 2">
    <name type="scientific">Reyranella soli</name>
    <dbReference type="NCBI Taxonomy" id="1230389"/>
    <lineage>
        <taxon>Bacteria</taxon>
        <taxon>Pseudomonadati</taxon>
        <taxon>Pseudomonadota</taxon>
        <taxon>Alphaproteobacteria</taxon>
        <taxon>Hyphomicrobiales</taxon>
        <taxon>Reyranellaceae</taxon>
        <taxon>Reyranella</taxon>
    </lineage>
</organism>
<protein>
    <submittedName>
        <fullName evidence="1">Uncharacterized protein</fullName>
    </submittedName>
</protein>
<dbReference type="SUPFAM" id="SSF56601">
    <property type="entry name" value="beta-lactamase/transpeptidase-like"/>
    <property type="match status" value="1"/>
</dbReference>
<dbReference type="PANTHER" id="PTHR43283:SF7">
    <property type="entry name" value="BETA-LACTAMASE-RELATED DOMAIN-CONTAINING PROTEIN"/>
    <property type="match status" value="1"/>
</dbReference>
<name>A0A512N7U7_9HYPH</name>
<dbReference type="EMBL" id="BKAJ01000032">
    <property type="protein sequence ID" value="GEP54751.1"/>
    <property type="molecule type" value="Genomic_DNA"/>
</dbReference>